<keyword evidence="3" id="KW-0131">Cell cycle</keyword>
<accession>A0A1A9EWP8</accession>
<dbReference type="OrthoDB" id="9812890at2"/>
<dbReference type="Gene3D" id="3.30.300.90">
    <property type="entry name" value="BolA-like"/>
    <property type="match status" value="1"/>
</dbReference>
<dbReference type="PANTHER" id="PTHR46229:SF4">
    <property type="entry name" value="ACID STRESS PROTEIN IBAG"/>
    <property type="match status" value="1"/>
</dbReference>
<dbReference type="InterPro" id="IPR002634">
    <property type="entry name" value="BolA"/>
</dbReference>
<dbReference type="RefSeq" id="WP_067379373.1">
    <property type="nucleotide sequence ID" value="NZ_CP015839.1"/>
</dbReference>
<reference evidence="3 4" key="2">
    <citation type="journal article" date="2018" name="Int. J. Syst. Evol. Microbiol.">
        <title>Marinobacterium aestuarii sp. nov., a benzene-degrading marine bacterium isolated from estuary sediment.</title>
        <authorList>
            <person name="Bae S.S."/>
            <person name="Jung J."/>
            <person name="Chung D."/>
            <person name="Baek K."/>
        </authorList>
    </citation>
    <scope>NUCLEOTIDE SEQUENCE [LARGE SCALE GENOMIC DNA]</scope>
    <source>
        <strain evidence="3 4">ST58-10</strain>
    </source>
</reference>
<name>A0A1A9EWP8_9GAMM</name>
<dbReference type="PIRSF" id="PIRSF003113">
    <property type="entry name" value="BolA"/>
    <property type="match status" value="1"/>
</dbReference>
<dbReference type="SUPFAM" id="SSF82657">
    <property type="entry name" value="BolA-like"/>
    <property type="match status" value="1"/>
</dbReference>
<sequence>MQAQEVKQIIESQLDGCSVYPAGEGCDFQVTVVGDLFAGLTPVKKQQLVYQCLQQHIASGAIHALTIKTYTPEQWQTLQS</sequence>
<evidence type="ECO:0000313" key="3">
    <source>
        <dbReference type="EMBL" id="ANG62061.1"/>
    </source>
</evidence>
<dbReference type="Pfam" id="PF01722">
    <property type="entry name" value="BolA"/>
    <property type="match status" value="1"/>
</dbReference>
<comment type="similarity">
    <text evidence="1 2">Belongs to the BolA/IbaG family.</text>
</comment>
<evidence type="ECO:0000256" key="1">
    <source>
        <dbReference type="ARBA" id="ARBA00005578"/>
    </source>
</evidence>
<proteinExistence type="inferred from homology"/>
<protein>
    <submittedName>
        <fullName evidence="3">Cell division protein BolA</fullName>
    </submittedName>
</protein>
<organism evidence="3 4">
    <name type="scientific">Marinobacterium aestuarii</name>
    <dbReference type="NCBI Taxonomy" id="1821621"/>
    <lineage>
        <taxon>Bacteria</taxon>
        <taxon>Pseudomonadati</taxon>
        <taxon>Pseudomonadota</taxon>
        <taxon>Gammaproteobacteria</taxon>
        <taxon>Oceanospirillales</taxon>
        <taxon>Oceanospirillaceae</taxon>
        <taxon>Marinobacterium</taxon>
    </lineage>
</organism>
<reference evidence="4" key="1">
    <citation type="submission" date="2016-05" db="EMBL/GenBank/DDBJ databases">
        <authorList>
            <person name="Baek K."/>
            <person name="Yang S.-J."/>
        </authorList>
    </citation>
    <scope>NUCLEOTIDE SEQUENCE [LARGE SCALE GENOMIC DNA]</scope>
    <source>
        <strain evidence="4">ST58-10</strain>
    </source>
</reference>
<keyword evidence="3" id="KW-0132">Cell division</keyword>
<dbReference type="STRING" id="1821621.A8C75_05840"/>
<dbReference type="AlphaFoldDB" id="A0A1A9EWP8"/>
<evidence type="ECO:0000256" key="2">
    <source>
        <dbReference type="RuleBase" id="RU003860"/>
    </source>
</evidence>
<dbReference type="InterPro" id="IPR036065">
    <property type="entry name" value="BolA-like_sf"/>
</dbReference>
<evidence type="ECO:0000313" key="4">
    <source>
        <dbReference type="Proteomes" id="UP000078070"/>
    </source>
</evidence>
<dbReference type="EMBL" id="CP015839">
    <property type="protein sequence ID" value="ANG62061.1"/>
    <property type="molecule type" value="Genomic_DNA"/>
</dbReference>
<dbReference type="KEGG" id="mars:A8C75_05840"/>
<dbReference type="GO" id="GO:0051301">
    <property type="term" value="P:cell division"/>
    <property type="evidence" value="ECO:0007669"/>
    <property type="project" value="UniProtKB-KW"/>
</dbReference>
<dbReference type="PANTHER" id="PTHR46229">
    <property type="entry name" value="BOLA TRANSCRIPTION REGULATOR"/>
    <property type="match status" value="1"/>
</dbReference>
<keyword evidence="4" id="KW-1185">Reference proteome</keyword>
<dbReference type="InterPro" id="IPR050961">
    <property type="entry name" value="BolA/IbaG_stress_morph_reg"/>
</dbReference>
<dbReference type="Proteomes" id="UP000078070">
    <property type="component" value="Chromosome"/>
</dbReference>
<gene>
    <name evidence="3" type="ORF">A8C75_05840</name>
</gene>